<dbReference type="InterPro" id="IPR039535">
    <property type="entry name" value="ASST-like"/>
</dbReference>
<proteinExistence type="predicted"/>
<feature type="transmembrane region" description="Helical" evidence="1">
    <location>
        <begin position="536"/>
        <end position="556"/>
    </location>
</feature>
<evidence type="ECO:0000256" key="1">
    <source>
        <dbReference type="SAM" id="Phobius"/>
    </source>
</evidence>
<keyword evidence="1" id="KW-0472">Membrane</keyword>
<dbReference type="AlphaFoldDB" id="A0A0A2JVN8"/>
<evidence type="ECO:0008006" key="4">
    <source>
        <dbReference type="Google" id="ProtNLM"/>
    </source>
</evidence>
<dbReference type="GeneID" id="27680202"/>
<accession>A0A0A2JVN8</accession>
<dbReference type="PANTHER" id="PTHR35340:SF8">
    <property type="entry name" value="ASST-DOMAIN-CONTAINING PROTEIN"/>
    <property type="match status" value="1"/>
</dbReference>
<keyword evidence="1" id="KW-1133">Transmembrane helix</keyword>
<dbReference type="EMBL" id="JQFZ01000094">
    <property type="protein sequence ID" value="KGO59532.1"/>
    <property type="molecule type" value="Genomic_DNA"/>
</dbReference>
<name>A0A0A2JVN8_PENEN</name>
<protein>
    <recommendedName>
        <fullName evidence="4">Arylsulfotransferase</fullName>
    </recommendedName>
</protein>
<gene>
    <name evidence="2" type="ORF">PEX2_075120</name>
</gene>
<keyword evidence="3" id="KW-1185">Reference proteome</keyword>
<organism evidence="2 3">
    <name type="scientific">Penicillium expansum</name>
    <name type="common">Blue mold rot fungus</name>
    <dbReference type="NCBI Taxonomy" id="27334"/>
    <lineage>
        <taxon>Eukaryota</taxon>
        <taxon>Fungi</taxon>
        <taxon>Dikarya</taxon>
        <taxon>Ascomycota</taxon>
        <taxon>Pezizomycotina</taxon>
        <taxon>Eurotiomycetes</taxon>
        <taxon>Eurotiomycetidae</taxon>
        <taxon>Eurotiales</taxon>
        <taxon>Aspergillaceae</taxon>
        <taxon>Penicillium</taxon>
    </lineage>
</organism>
<dbReference type="PhylomeDB" id="A0A0A2JVN8"/>
<evidence type="ECO:0000313" key="2">
    <source>
        <dbReference type="EMBL" id="KGO59532.1"/>
    </source>
</evidence>
<reference evidence="2 3" key="1">
    <citation type="journal article" date="2015" name="Mol. Plant Microbe Interact.">
        <title>Genome, transcriptome, and functional analyses of Penicillium expansum provide new insights into secondary metabolism and pathogenicity.</title>
        <authorList>
            <person name="Ballester A.R."/>
            <person name="Marcet-Houben M."/>
            <person name="Levin E."/>
            <person name="Sela N."/>
            <person name="Selma-Lazaro C."/>
            <person name="Carmona L."/>
            <person name="Wisniewski M."/>
            <person name="Droby S."/>
            <person name="Gonzalez-Candelas L."/>
            <person name="Gabaldon T."/>
        </authorList>
    </citation>
    <scope>NUCLEOTIDE SEQUENCE [LARGE SCALE GENOMIC DNA]</scope>
    <source>
        <strain evidence="2 3">MD-8</strain>
    </source>
</reference>
<dbReference type="RefSeq" id="XP_016600702.1">
    <property type="nucleotide sequence ID" value="XM_016744782.1"/>
</dbReference>
<evidence type="ECO:0000313" key="3">
    <source>
        <dbReference type="Proteomes" id="UP000030143"/>
    </source>
</evidence>
<dbReference type="OrthoDB" id="5427350at2759"/>
<dbReference type="VEuPathDB" id="FungiDB:PEXP_086420"/>
<dbReference type="STRING" id="27334.A0A0A2JVN8"/>
<dbReference type="Proteomes" id="UP000030143">
    <property type="component" value="Unassembled WGS sequence"/>
</dbReference>
<dbReference type="PANTHER" id="PTHR35340">
    <property type="entry name" value="PQQ ENZYME REPEAT PROTEIN-RELATED"/>
    <property type="match status" value="1"/>
</dbReference>
<dbReference type="HOGENOM" id="CLU_018249_1_1_1"/>
<comment type="caution">
    <text evidence="2">The sequence shown here is derived from an EMBL/GenBank/DDBJ whole genome shotgun (WGS) entry which is preliminary data.</text>
</comment>
<dbReference type="InterPro" id="IPR053143">
    <property type="entry name" value="Arylsulfate_ST"/>
</dbReference>
<keyword evidence="1" id="KW-0812">Transmembrane</keyword>
<dbReference type="Pfam" id="PF14269">
    <property type="entry name" value="Arylsulfotran_2"/>
    <property type="match status" value="1"/>
</dbReference>
<sequence length="590" mass="66304">MSTNEKLTGLIQLPDVRALKWEVTHHDRGRLAPGYWFVAPYGQINPEQHTQKYQQYQVGPHIYDNDGMLIWAGSKFHDNRNVFDFRANQNMDGDIHLSFVVAWDLDNEFQDRGRGVIMDQHYQVMKDVLPFPETHDFNMHEFNILDGGKTVVACVYGALPVKLEEFGRPEEESWIVTGGFVEYDIATNEVLMRWEGLDHIAMHESNKFLPTNAPATGPPGWDYVHANAVDKNPAGDYIISMRFTNTIYGVGRDGRILWRLGGQTSDFDQDFTFSKQHDAKFISSKDNIHVISLLNNASDEDSNDEDVSSVLHVELDTLAMTARVIKRVNRPDGKLTRLRGNTHTLPNENIFVGWSEYGYQSEHAANGDVLMTARFASDRFSTYRAYKSEFVGRPLTPPDVVASVHGASDTTLSTVIYVSWNGATDIATWNFYAQANSYGESVLIGSTNKTDFETSYTVDGYMDYIIAEAVDRNGNFMGRSSVHRSEIPNNWQAAGFRGSTNPSAQDPKLVLAIQQDSKETPSKEGDISFIKSTGGLLIGALMLCTLLGGLVAGYYMMKSRKTRSYRGVPSEENEEYLRLQGTRRLSSVPE</sequence>